<name>A0ABS1BIU1_9SPHI</name>
<organism evidence="1 2">
    <name type="scientific">Pedobacter segetis</name>
    <dbReference type="NCBI Taxonomy" id="2793069"/>
    <lineage>
        <taxon>Bacteria</taxon>
        <taxon>Pseudomonadati</taxon>
        <taxon>Bacteroidota</taxon>
        <taxon>Sphingobacteriia</taxon>
        <taxon>Sphingobacteriales</taxon>
        <taxon>Sphingobacteriaceae</taxon>
        <taxon>Pedobacter</taxon>
    </lineage>
</organism>
<evidence type="ECO:0000313" key="2">
    <source>
        <dbReference type="Proteomes" id="UP000660024"/>
    </source>
</evidence>
<keyword evidence="2" id="KW-1185">Reference proteome</keyword>
<dbReference type="EMBL" id="JAEHFY010000009">
    <property type="protein sequence ID" value="MBK0382807.1"/>
    <property type="molecule type" value="Genomic_DNA"/>
</dbReference>
<gene>
    <name evidence="1" type="ORF">I5M32_07525</name>
</gene>
<accession>A0ABS1BIU1</accession>
<reference evidence="1 2" key="1">
    <citation type="submission" date="2020-12" db="EMBL/GenBank/DDBJ databases">
        <title>Bacterial novel species Pedobacter sp. SD-b isolated from soil.</title>
        <authorList>
            <person name="Jung H.-Y."/>
        </authorList>
    </citation>
    <scope>NUCLEOTIDE SEQUENCE [LARGE SCALE GENOMIC DNA]</scope>
    <source>
        <strain evidence="1 2">SD-b</strain>
    </source>
</reference>
<evidence type="ECO:0000313" key="1">
    <source>
        <dbReference type="EMBL" id="MBK0382807.1"/>
    </source>
</evidence>
<protein>
    <recommendedName>
        <fullName evidence="3">Addiction module component</fullName>
    </recommendedName>
</protein>
<sequence length="77" mass="8914">MNTTYHLTSAQELNSDILEAIKLTYKSKAITITVEEEEDFKLTSEMKEVLDNRLLEPDEEYLSSENSIKKLNLKYGL</sequence>
<dbReference type="RefSeq" id="WP_200585590.1">
    <property type="nucleotide sequence ID" value="NZ_JAEHFY010000009.1"/>
</dbReference>
<evidence type="ECO:0008006" key="3">
    <source>
        <dbReference type="Google" id="ProtNLM"/>
    </source>
</evidence>
<proteinExistence type="predicted"/>
<dbReference type="Proteomes" id="UP000660024">
    <property type="component" value="Unassembled WGS sequence"/>
</dbReference>
<comment type="caution">
    <text evidence="1">The sequence shown here is derived from an EMBL/GenBank/DDBJ whole genome shotgun (WGS) entry which is preliminary data.</text>
</comment>